<keyword evidence="7" id="KW-1133">Transmembrane helix</keyword>
<sequence>MQILPKRLATKIPLIMVASVTIVVALFVTVASWMGSNTSVSLTETALLNGAKGRTGTVVIYMEQLQEKMNSLVSHTTTANAATELQSNWKRLKEGASASIRKYYIDDNPYGAGERNKLVDVDVKDVHYTKTHAKHHEKIGELLAGGMFRDLIMFDKQGDAYYSYMKGDELGKNVYREGDINKKLAMQVSPITTSAKENPKKPYEGFHFTGFFNVNGEIKSYLVAPVEKWGLTLGAVALELDTQKLTSLMSDKTGLGQTGKIDLVSSGFQSIDFSNKQVVDLPKSVSDVAAKSLEGQVSRGDVDFNGEKFRAISVPMTVLGTNWAVVAQQSYDELLAPSNQLTHSLLILGLVMLVVMGGLGAWFIRSSLAPLQELNQGVMEIAQENYDVDLPDMEKQDEIGELSRSVEVLRNNALERKSLQEQSVQDHAQRAQRQQAVEAMIEGFRKSSSELLNNVASNMDNMQNAAKILSGVADQTADKANSSAAASEVASGNVQTVASAAEELSASIEEIKRQVKETSEVVNQATAATRETTETVSGLSHSAQKIGDVVSLIQAIAEQTNLLALNATIEAARAGEHGRGFAVVASEVKELANQTSKATEEIASQIQDIQSATDHAVEAIQGIATTMEKVNEYTNTISFAVDEQGTATYEISSNVTQAANGTQQVARNMSDLTSSIAETTQSVDQVELSSSDVARQTDQLRNEVDHFLKGVSAA</sequence>
<dbReference type="PANTHER" id="PTHR32089:SF112">
    <property type="entry name" value="LYSOZYME-LIKE PROTEIN-RELATED"/>
    <property type="match status" value="1"/>
</dbReference>
<name>A0A2N5XQY4_9HYPH</name>
<dbReference type="Proteomes" id="UP000234881">
    <property type="component" value="Unassembled WGS sequence"/>
</dbReference>
<feature type="coiled-coil region" evidence="6">
    <location>
        <begin position="494"/>
        <end position="528"/>
    </location>
</feature>
<protein>
    <recommendedName>
        <fullName evidence="13">Methyl-accepting chemotaxis protein</fullName>
    </recommendedName>
</protein>
<evidence type="ECO:0000256" key="2">
    <source>
        <dbReference type="ARBA" id="ARBA00022519"/>
    </source>
</evidence>
<reference evidence="11 12" key="1">
    <citation type="submission" date="2018-01" db="EMBL/GenBank/DDBJ databases">
        <title>The draft genome sequence of Cohaesibacter sp. H1304.</title>
        <authorList>
            <person name="Wang N.-N."/>
            <person name="Du Z.-J."/>
        </authorList>
    </citation>
    <scope>NUCLEOTIDE SEQUENCE [LARGE SCALE GENOMIC DNA]</scope>
    <source>
        <strain evidence="11 12">H1304</strain>
    </source>
</reference>
<dbReference type="OrthoDB" id="3378718at2"/>
<evidence type="ECO:0000259" key="8">
    <source>
        <dbReference type="PROSITE" id="PS50111"/>
    </source>
</evidence>
<keyword evidence="3 5" id="KW-0807">Transducer</keyword>
<dbReference type="PROSITE" id="PS50192">
    <property type="entry name" value="T_SNARE"/>
    <property type="match status" value="1"/>
</dbReference>
<dbReference type="SMART" id="SM00283">
    <property type="entry name" value="MA"/>
    <property type="match status" value="1"/>
</dbReference>
<evidence type="ECO:0000256" key="6">
    <source>
        <dbReference type="SAM" id="Coils"/>
    </source>
</evidence>
<feature type="transmembrane region" description="Helical" evidence="7">
    <location>
        <begin position="12"/>
        <end position="34"/>
    </location>
</feature>
<keyword evidence="6" id="KW-0175">Coiled coil</keyword>
<evidence type="ECO:0000256" key="5">
    <source>
        <dbReference type="PROSITE-ProRule" id="PRU00284"/>
    </source>
</evidence>
<dbReference type="Pfam" id="PF00015">
    <property type="entry name" value="MCPsignal"/>
    <property type="match status" value="1"/>
</dbReference>
<dbReference type="SUPFAM" id="SSF58104">
    <property type="entry name" value="Methyl-accepting chemotaxis protein (MCP) signaling domain"/>
    <property type="match status" value="1"/>
</dbReference>
<keyword evidence="12" id="KW-1185">Reference proteome</keyword>
<organism evidence="11 12">
    <name type="scientific">Cohaesibacter celericrescens</name>
    <dbReference type="NCBI Taxonomy" id="2067669"/>
    <lineage>
        <taxon>Bacteria</taxon>
        <taxon>Pseudomonadati</taxon>
        <taxon>Pseudomonadota</taxon>
        <taxon>Alphaproteobacteria</taxon>
        <taxon>Hyphomicrobiales</taxon>
        <taxon>Cohaesibacteraceae</taxon>
    </lineage>
</organism>
<evidence type="ECO:0000256" key="7">
    <source>
        <dbReference type="SAM" id="Phobius"/>
    </source>
</evidence>
<evidence type="ECO:0000313" key="11">
    <source>
        <dbReference type="EMBL" id="PLW76932.1"/>
    </source>
</evidence>
<evidence type="ECO:0008006" key="13">
    <source>
        <dbReference type="Google" id="ProtNLM"/>
    </source>
</evidence>
<dbReference type="InterPro" id="IPR000727">
    <property type="entry name" value="T_SNARE_dom"/>
</dbReference>
<accession>A0A2N5XQY4</accession>
<dbReference type="Gene3D" id="1.10.8.500">
    <property type="entry name" value="HAMP domain in histidine kinase"/>
    <property type="match status" value="1"/>
</dbReference>
<keyword evidence="2" id="KW-0997">Cell inner membrane</keyword>
<dbReference type="InterPro" id="IPR004089">
    <property type="entry name" value="MCPsignal_dom"/>
</dbReference>
<dbReference type="RefSeq" id="WP_101534221.1">
    <property type="nucleotide sequence ID" value="NZ_JBFHIU010000005.1"/>
</dbReference>
<dbReference type="Pfam" id="PF00672">
    <property type="entry name" value="HAMP"/>
    <property type="match status" value="1"/>
</dbReference>
<comment type="caution">
    <text evidence="11">The sequence shown here is derived from an EMBL/GenBank/DDBJ whole genome shotgun (WGS) entry which is preliminary data.</text>
</comment>
<dbReference type="GO" id="GO:0005886">
    <property type="term" value="C:plasma membrane"/>
    <property type="evidence" value="ECO:0007669"/>
    <property type="project" value="UniProtKB-SubCell"/>
</dbReference>
<evidence type="ECO:0000313" key="12">
    <source>
        <dbReference type="Proteomes" id="UP000234881"/>
    </source>
</evidence>
<evidence type="ECO:0000259" key="10">
    <source>
        <dbReference type="PROSITE" id="PS50885"/>
    </source>
</evidence>
<dbReference type="Gene3D" id="3.30.450.20">
    <property type="entry name" value="PAS domain"/>
    <property type="match status" value="1"/>
</dbReference>
<dbReference type="PROSITE" id="PS50885">
    <property type="entry name" value="HAMP"/>
    <property type="match status" value="1"/>
</dbReference>
<dbReference type="PROSITE" id="PS50111">
    <property type="entry name" value="CHEMOTAXIS_TRANSDUC_2"/>
    <property type="match status" value="1"/>
</dbReference>
<comment type="subcellular location">
    <subcellularLocation>
        <location evidence="1">Cell inner membrane</location>
        <topology evidence="1">Multi-pass membrane protein</topology>
    </subcellularLocation>
</comment>
<dbReference type="GO" id="GO:0007165">
    <property type="term" value="P:signal transduction"/>
    <property type="evidence" value="ECO:0007669"/>
    <property type="project" value="UniProtKB-KW"/>
</dbReference>
<evidence type="ECO:0000256" key="3">
    <source>
        <dbReference type="ARBA" id="ARBA00023224"/>
    </source>
</evidence>
<evidence type="ECO:0000259" key="9">
    <source>
        <dbReference type="PROSITE" id="PS50192"/>
    </source>
</evidence>
<keyword evidence="2" id="KW-1003">Cell membrane</keyword>
<dbReference type="InterPro" id="IPR003660">
    <property type="entry name" value="HAMP_dom"/>
</dbReference>
<dbReference type="PANTHER" id="PTHR32089">
    <property type="entry name" value="METHYL-ACCEPTING CHEMOTAXIS PROTEIN MCPB"/>
    <property type="match status" value="1"/>
</dbReference>
<dbReference type="CDD" id="cd06225">
    <property type="entry name" value="HAMP"/>
    <property type="match status" value="1"/>
</dbReference>
<dbReference type="SMART" id="SM00304">
    <property type="entry name" value="HAMP"/>
    <property type="match status" value="1"/>
</dbReference>
<evidence type="ECO:0000256" key="1">
    <source>
        <dbReference type="ARBA" id="ARBA00004429"/>
    </source>
</evidence>
<proteinExistence type="inferred from homology"/>
<feature type="domain" description="HAMP" evidence="10">
    <location>
        <begin position="365"/>
        <end position="418"/>
    </location>
</feature>
<feature type="domain" description="Methyl-accepting transducer" evidence="8">
    <location>
        <begin position="458"/>
        <end position="680"/>
    </location>
</feature>
<keyword evidence="7" id="KW-0812">Transmembrane</keyword>
<dbReference type="AlphaFoldDB" id="A0A2N5XQY4"/>
<evidence type="ECO:0000256" key="4">
    <source>
        <dbReference type="ARBA" id="ARBA00029447"/>
    </source>
</evidence>
<keyword evidence="7" id="KW-0472">Membrane</keyword>
<gene>
    <name evidence="11" type="ORF">C0081_12855</name>
</gene>
<dbReference type="Gene3D" id="1.10.287.950">
    <property type="entry name" value="Methyl-accepting chemotaxis protein"/>
    <property type="match status" value="1"/>
</dbReference>
<dbReference type="EMBL" id="PKUQ01000022">
    <property type="protein sequence ID" value="PLW76932.1"/>
    <property type="molecule type" value="Genomic_DNA"/>
</dbReference>
<comment type="similarity">
    <text evidence="4">Belongs to the methyl-accepting chemotaxis (MCP) protein family.</text>
</comment>
<feature type="domain" description="T-SNARE coiled-coil homology" evidence="9">
    <location>
        <begin position="610"/>
        <end position="672"/>
    </location>
</feature>